<dbReference type="GO" id="GO:0000967">
    <property type="term" value="P:rRNA 5'-end processing"/>
    <property type="evidence" value="ECO:0007669"/>
    <property type="project" value="UniProtKB-UniRule"/>
</dbReference>
<dbReference type="GO" id="GO:0016788">
    <property type="term" value="F:hydrolase activity, acting on ester bonds"/>
    <property type="evidence" value="ECO:0007669"/>
    <property type="project" value="UniProtKB-UniRule"/>
</dbReference>
<comment type="caution">
    <text evidence="7">The sequence shown here is derived from an EMBL/GenBank/DDBJ whole genome shotgun (WGS) entry which is preliminary data.</text>
</comment>
<dbReference type="RefSeq" id="WP_020072605.1">
    <property type="nucleotide sequence ID" value="NZ_JBKWRC010000002.1"/>
</dbReference>
<evidence type="ECO:0000259" key="6">
    <source>
        <dbReference type="SMART" id="SM00732"/>
    </source>
</evidence>
<organism evidence="7 8">
    <name type="scientific">Faecalispora sporosphaeroides</name>
    <dbReference type="NCBI Taxonomy" id="1549"/>
    <lineage>
        <taxon>Bacteria</taxon>
        <taxon>Bacillati</taxon>
        <taxon>Bacillota</taxon>
        <taxon>Clostridia</taxon>
        <taxon>Eubacteriales</taxon>
        <taxon>Oscillospiraceae</taxon>
        <taxon>Faecalispora</taxon>
    </lineage>
</organism>
<evidence type="ECO:0000313" key="7">
    <source>
        <dbReference type="EMBL" id="MBE6833443.1"/>
    </source>
</evidence>
<feature type="domain" description="YqgF/RNase H-like" evidence="6">
    <location>
        <begin position="1"/>
        <end position="101"/>
    </location>
</feature>
<dbReference type="PANTHER" id="PTHR33317">
    <property type="entry name" value="POLYNUCLEOTIDYL TRANSFERASE, RIBONUCLEASE H-LIKE SUPERFAMILY PROTEIN"/>
    <property type="match status" value="1"/>
</dbReference>
<comment type="subcellular location">
    <subcellularLocation>
        <location evidence="5">Cytoplasm</location>
    </subcellularLocation>
</comment>
<dbReference type="NCBIfam" id="TIGR00250">
    <property type="entry name" value="RNAse_H_YqgF"/>
    <property type="match status" value="1"/>
</dbReference>
<dbReference type="Gene3D" id="3.30.420.140">
    <property type="entry name" value="YqgF/RNase H-like domain"/>
    <property type="match status" value="1"/>
</dbReference>
<sequence length="149" mass="16043">MKILAVDLGKARTGLAVCDEGELLASPLAVVQEHNPNRLCQAIAEAARAQNAKLLVVGLPRNMDGSEGESAQNARAFGARLERESGIPVAFCDERGTTITAHNYLNATDTRGKRRKAVVDAVAATIILENYLMYRKNRRTESAGPPQGE</sequence>
<accession>A0A928Q2Y9</accession>
<dbReference type="InterPro" id="IPR012337">
    <property type="entry name" value="RNaseH-like_sf"/>
</dbReference>
<dbReference type="AlphaFoldDB" id="A0A928Q2Y9"/>
<dbReference type="GO" id="GO:0005829">
    <property type="term" value="C:cytosol"/>
    <property type="evidence" value="ECO:0007669"/>
    <property type="project" value="TreeGrafter"/>
</dbReference>
<name>A0A928Q2Y9_9FIRM</name>
<dbReference type="SUPFAM" id="SSF53098">
    <property type="entry name" value="Ribonuclease H-like"/>
    <property type="match status" value="1"/>
</dbReference>
<evidence type="ECO:0000256" key="3">
    <source>
        <dbReference type="ARBA" id="ARBA00022722"/>
    </source>
</evidence>
<dbReference type="Proteomes" id="UP000754750">
    <property type="component" value="Unassembled WGS sequence"/>
</dbReference>
<dbReference type="InterPro" id="IPR006641">
    <property type="entry name" value="YqgF/RNaseH-like_dom"/>
</dbReference>
<protein>
    <recommendedName>
        <fullName evidence="5">Putative pre-16S rRNA nuclease</fullName>
        <ecNumber evidence="5">3.1.-.-</ecNumber>
    </recommendedName>
</protein>
<dbReference type="InterPro" id="IPR005227">
    <property type="entry name" value="YqgF"/>
</dbReference>
<evidence type="ECO:0000256" key="5">
    <source>
        <dbReference type="HAMAP-Rule" id="MF_00651"/>
    </source>
</evidence>
<proteinExistence type="inferred from homology"/>
<comment type="function">
    <text evidence="5">Could be a nuclease involved in processing of the 5'-end of pre-16S rRNA.</text>
</comment>
<gene>
    <name evidence="7" type="primary">ruvX</name>
    <name evidence="7" type="ORF">E7512_07675</name>
</gene>
<dbReference type="PANTHER" id="PTHR33317:SF4">
    <property type="entry name" value="POLYNUCLEOTIDYL TRANSFERASE, RIBONUCLEASE H-LIKE SUPERFAMILY PROTEIN"/>
    <property type="match status" value="1"/>
</dbReference>
<dbReference type="HAMAP" id="MF_00651">
    <property type="entry name" value="Nuclease_YqgF"/>
    <property type="match status" value="1"/>
</dbReference>
<keyword evidence="4 5" id="KW-0378">Hydrolase</keyword>
<evidence type="ECO:0000313" key="8">
    <source>
        <dbReference type="Proteomes" id="UP000754750"/>
    </source>
</evidence>
<dbReference type="SMART" id="SM00732">
    <property type="entry name" value="YqgFc"/>
    <property type="match status" value="1"/>
</dbReference>
<dbReference type="CDD" id="cd16964">
    <property type="entry name" value="YqgF"/>
    <property type="match status" value="1"/>
</dbReference>
<dbReference type="Pfam" id="PF03652">
    <property type="entry name" value="RuvX"/>
    <property type="match status" value="1"/>
</dbReference>
<dbReference type="InterPro" id="IPR037027">
    <property type="entry name" value="YqgF/RNaseH-like_dom_sf"/>
</dbReference>
<dbReference type="EMBL" id="SVNY01000003">
    <property type="protein sequence ID" value="MBE6833443.1"/>
    <property type="molecule type" value="Genomic_DNA"/>
</dbReference>
<comment type="similarity">
    <text evidence="5">Belongs to the YqgF HJR family.</text>
</comment>
<dbReference type="EC" id="3.1.-.-" evidence="5"/>
<evidence type="ECO:0000256" key="1">
    <source>
        <dbReference type="ARBA" id="ARBA00022490"/>
    </source>
</evidence>
<evidence type="ECO:0000256" key="4">
    <source>
        <dbReference type="ARBA" id="ARBA00022801"/>
    </source>
</evidence>
<evidence type="ECO:0000256" key="2">
    <source>
        <dbReference type="ARBA" id="ARBA00022517"/>
    </source>
</evidence>
<reference evidence="7" key="1">
    <citation type="submission" date="2019-04" db="EMBL/GenBank/DDBJ databases">
        <title>Evolution of Biomass-Degrading Anaerobic Consortia Revealed by Metagenomics.</title>
        <authorList>
            <person name="Peng X."/>
        </authorList>
    </citation>
    <scope>NUCLEOTIDE SEQUENCE</scope>
    <source>
        <strain evidence="7">SIG551</strain>
    </source>
</reference>
<keyword evidence="3 5" id="KW-0540">Nuclease</keyword>
<dbReference type="GO" id="GO:0004518">
    <property type="term" value="F:nuclease activity"/>
    <property type="evidence" value="ECO:0007669"/>
    <property type="project" value="UniProtKB-KW"/>
</dbReference>
<keyword evidence="2 5" id="KW-0690">Ribosome biogenesis</keyword>
<keyword evidence="1 5" id="KW-0963">Cytoplasm</keyword>